<keyword evidence="2 3" id="KW-0802">TPR repeat</keyword>
<reference evidence="5 6" key="1">
    <citation type="journal article" date="2019" name="Sci. Rep.">
        <title>Nanopore sequencing improves the draft genome of the human pathogenic amoeba Naegleria fowleri.</title>
        <authorList>
            <person name="Liechti N."/>
            <person name="Schurch N."/>
            <person name="Bruggmann R."/>
            <person name="Wittwer M."/>
        </authorList>
    </citation>
    <scope>NUCLEOTIDE SEQUENCE [LARGE SCALE GENOMIC DNA]</scope>
    <source>
        <strain evidence="5 6">ATCC 30894</strain>
    </source>
</reference>
<dbReference type="PANTHER" id="PTHR44943">
    <property type="entry name" value="CELLULOSE SYNTHASE OPERON PROTEIN C"/>
    <property type="match status" value="1"/>
</dbReference>
<evidence type="ECO:0000256" key="4">
    <source>
        <dbReference type="SAM" id="MobiDB-lite"/>
    </source>
</evidence>
<feature type="compositionally biased region" description="Basic and acidic residues" evidence="4">
    <location>
        <begin position="134"/>
        <end position="145"/>
    </location>
</feature>
<dbReference type="InterPro" id="IPR051685">
    <property type="entry name" value="Ycf3/AcsC/BcsC/TPR_MFPF"/>
</dbReference>
<dbReference type="VEuPathDB" id="AmoebaDB:NfTy_026820"/>
<dbReference type="VEuPathDB" id="AmoebaDB:NF0044200"/>
<dbReference type="InterPro" id="IPR011990">
    <property type="entry name" value="TPR-like_helical_dom_sf"/>
</dbReference>
<feature type="compositionally biased region" description="Basic and acidic residues" evidence="4">
    <location>
        <begin position="1"/>
        <end position="14"/>
    </location>
</feature>
<protein>
    <submittedName>
        <fullName evidence="5">Uncharacterized protein</fullName>
    </submittedName>
</protein>
<evidence type="ECO:0000313" key="5">
    <source>
        <dbReference type="EMBL" id="KAF0980519.1"/>
    </source>
</evidence>
<feature type="region of interest" description="Disordered" evidence="4">
    <location>
        <begin position="70"/>
        <end position="145"/>
    </location>
</feature>
<feature type="compositionally biased region" description="Basic and acidic residues" evidence="4">
    <location>
        <begin position="73"/>
        <end position="101"/>
    </location>
</feature>
<feature type="region of interest" description="Disordered" evidence="4">
    <location>
        <begin position="208"/>
        <end position="227"/>
    </location>
</feature>
<dbReference type="PROSITE" id="PS50293">
    <property type="entry name" value="TPR_REGION"/>
    <property type="match status" value="1"/>
</dbReference>
<proteinExistence type="predicted"/>
<dbReference type="VEuPathDB" id="AmoebaDB:FDP41_013733"/>
<dbReference type="PANTHER" id="PTHR44943:SF8">
    <property type="entry name" value="TPR REPEAT-CONTAINING PROTEIN MJ0263"/>
    <property type="match status" value="1"/>
</dbReference>
<evidence type="ECO:0000256" key="2">
    <source>
        <dbReference type="ARBA" id="ARBA00022803"/>
    </source>
</evidence>
<feature type="region of interest" description="Disordered" evidence="4">
    <location>
        <begin position="261"/>
        <end position="313"/>
    </location>
</feature>
<dbReference type="AlphaFoldDB" id="A0A6A5C5B2"/>
<feature type="repeat" description="TPR" evidence="3">
    <location>
        <begin position="936"/>
        <end position="969"/>
    </location>
</feature>
<dbReference type="RefSeq" id="XP_044565232.1">
    <property type="nucleotide sequence ID" value="XM_044704396.1"/>
</dbReference>
<evidence type="ECO:0000313" key="6">
    <source>
        <dbReference type="Proteomes" id="UP000444721"/>
    </source>
</evidence>
<feature type="compositionally biased region" description="Low complexity" evidence="4">
    <location>
        <begin position="119"/>
        <end position="133"/>
    </location>
</feature>
<dbReference type="GeneID" id="68120948"/>
<dbReference type="OrthoDB" id="1926212at2759"/>
<dbReference type="SMART" id="SM00028">
    <property type="entry name" value="TPR"/>
    <property type="match status" value="7"/>
</dbReference>
<dbReference type="Pfam" id="PF00515">
    <property type="entry name" value="TPR_1"/>
    <property type="match status" value="1"/>
</dbReference>
<sequence>MIARQEETNDDGGHRGASTMASVLVGSSNGTSAAPSSPSSSSLYMIRINRNNNSTTTEGSYNACINNDDAREESEHGRIMKERGNHDDHEKVDGDHDRMDLRDDDDPLQEKNGTTNLYSSTSPNRSSSSPLKSNHSDRFNGNDEQEINDRMSDEEEEMQQHIYYNNNNGGFNQNKKRKNCAMDDHAQQLTLEEFCTLFVDSDSAVNNTSNNSGMNNTNIGNTPSSPSYNNIEGATFVEKMRKQQEFIKDIENTLYEFPFVESENSSSSEDDDDQSSDDSFLQSEESSYGSDDVSDQEENIMNNDEEPGYHYRPVPNSSKLNIITLSSLKFLPFEHPDRLEIENILYFHRLCKSIWFPQHEHNITNGINDNVASSSSDTTPVHTNFVDIEEILEYYYGLDMNGDRKKKIKNTKYHYQIPSFVIFQIIFAITEKLLVLEQEGKLQKIPEKNQDEHLFNLYRRRNEIGNVIETLFLNNVMISPRFMEPDRSNYIDTADFLRDDIGLSQFIDVKIKDSFEETLHNLHMCQSDVIFCMGIFVMELILMRRGASILNRIISTPYNEPVVCEIILQHNRHNIYLIRFLLSMLRINTVFRDEPQLSHNDQDTFSSPEQDKYMVPRVTLENLIGIEVVHIISCIAEDRKIFEHYTLKYLLKLFQNPSYASLFNHGAKSKYIKRTRETSEQDLLCAFFSGIALYGVKKLDDCVKYLLASVLHPPIEEDQTALSILQPIKDAQKEQDFQLKNHVDKYMDISRRVSEHAVEIEQQLYDRLAFVPSDVVIDNVSQYQLPYFTHVAYSFLGKALAEVKNLDTALYYTEISMISSHVQERLMRNHSIFNTTAVFTKAYIVDKLEMYEESSALYRKVIENYRGYSMSHNNNGICLKRMSMHKEAQQEYEESLRIDPSNHLTYNNRALYYNDNEHENAILYYKFAIRLKPTYHLPIANLGYTYSQMNKYDEAIDLFTKALFLGPNNITALANRGYCYMRKSQYDEASKDYLKLVLELKSEERNILYNLSLCMYQKKLYRDAIYYATKILAKNPNDEWVLYNRSLFFEKAQLFVDALEDIEKFLTIMPNNAAGLVLRQRLRVVVNRITRVC</sequence>
<feature type="compositionally biased region" description="Low complexity" evidence="4">
    <location>
        <begin position="26"/>
        <end position="45"/>
    </location>
</feature>
<dbReference type="Proteomes" id="UP000444721">
    <property type="component" value="Unassembled WGS sequence"/>
</dbReference>
<feature type="compositionally biased region" description="Low complexity" evidence="4">
    <location>
        <begin position="208"/>
        <end position="222"/>
    </location>
</feature>
<keyword evidence="1" id="KW-0677">Repeat</keyword>
<organism evidence="5 6">
    <name type="scientific">Naegleria fowleri</name>
    <name type="common">Brain eating amoeba</name>
    <dbReference type="NCBI Taxonomy" id="5763"/>
    <lineage>
        <taxon>Eukaryota</taxon>
        <taxon>Discoba</taxon>
        <taxon>Heterolobosea</taxon>
        <taxon>Tetramitia</taxon>
        <taxon>Eutetramitia</taxon>
        <taxon>Vahlkampfiidae</taxon>
        <taxon>Naegleria</taxon>
    </lineage>
</organism>
<dbReference type="InterPro" id="IPR019734">
    <property type="entry name" value="TPR_rpt"/>
</dbReference>
<feature type="repeat" description="TPR" evidence="3">
    <location>
        <begin position="869"/>
        <end position="902"/>
    </location>
</feature>
<dbReference type="EMBL" id="VFQX01000019">
    <property type="protein sequence ID" value="KAF0980519.1"/>
    <property type="molecule type" value="Genomic_DNA"/>
</dbReference>
<dbReference type="SUPFAM" id="SSF48452">
    <property type="entry name" value="TPR-like"/>
    <property type="match status" value="2"/>
</dbReference>
<feature type="compositionally biased region" description="Low complexity" evidence="4">
    <location>
        <begin position="277"/>
        <end position="287"/>
    </location>
</feature>
<feature type="region of interest" description="Disordered" evidence="4">
    <location>
        <begin position="1"/>
        <end position="45"/>
    </location>
</feature>
<dbReference type="OMA" id="NIMNNDE"/>
<gene>
    <name evidence="5" type="ORF">FDP41_013733</name>
</gene>
<evidence type="ECO:0000256" key="3">
    <source>
        <dbReference type="PROSITE-ProRule" id="PRU00339"/>
    </source>
</evidence>
<accession>A0A6A5C5B2</accession>
<feature type="compositionally biased region" description="Acidic residues" evidence="4">
    <location>
        <begin position="292"/>
        <end position="306"/>
    </location>
</feature>
<dbReference type="Gene3D" id="1.25.40.10">
    <property type="entry name" value="Tetratricopeptide repeat domain"/>
    <property type="match status" value="3"/>
</dbReference>
<dbReference type="PROSITE" id="PS50005">
    <property type="entry name" value="TPR"/>
    <property type="match status" value="2"/>
</dbReference>
<name>A0A6A5C5B2_NAEFO</name>
<comment type="caution">
    <text evidence="5">The sequence shown here is derived from an EMBL/GenBank/DDBJ whole genome shotgun (WGS) entry which is preliminary data.</text>
</comment>
<evidence type="ECO:0000256" key="1">
    <source>
        <dbReference type="ARBA" id="ARBA00022737"/>
    </source>
</evidence>
<keyword evidence="6" id="KW-1185">Reference proteome</keyword>